<organism evidence="7 8">
    <name type="scientific">Penicillium malachiteum</name>
    <dbReference type="NCBI Taxonomy" id="1324776"/>
    <lineage>
        <taxon>Eukaryota</taxon>
        <taxon>Fungi</taxon>
        <taxon>Dikarya</taxon>
        <taxon>Ascomycota</taxon>
        <taxon>Pezizomycotina</taxon>
        <taxon>Eurotiomycetes</taxon>
        <taxon>Eurotiomycetidae</taxon>
        <taxon>Eurotiales</taxon>
        <taxon>Aspergillaceae</taxon>
        <taxon>Penicillium</taxon>
    </lineage>
</organism>
<evidence type="ECO:0000313" key="8">
    <source>
        <dbReference type="Proteomes" id="UP001215712"/>
    </source>
</evidence>
<gene>
    <name evidence="7" type="ORF">N7493_002014</name>
</gene>
<sequence>MGSQHREASGNPKALVLKAVNSKDISAGVLFAQAIGLEVAVVGGGHGTNGSASTPGLLIDLTAMNKTSVDVEKKTIAAEGGCRWEDIDTLLGQHGLATVGGRVGNTGIGGLTLGGGMGWLSGKYGLVVDNLLSAKIVLADGRIITASKTENADLFWAVRGAGQCFGVAVEFTYQAYDLAHPIWAGQLIMKIDALPAVVDFVNIFPEQNTAKAAMNVAMAGPPVNMLTVTLFYPGGKEGAESLFAPLLALEHVANTTKEKSYTEANGIMTPKVPWGIRRQYHGVAFATPLRADFIKSLGEDLAELRSRISPDAAPSMIMLEMTHKENIGSVPVNSMAFAGRQLHQVCFVVAQWSVPEHDALARQWVSKTAAKFNIELERTKYEGSDVDLDAVRIYSNYDGKCFPECLLLPAKQIFGTNLSRLVALKKVYDPKDVFCTSYSLLPKEPKSLL</sequence>
<dbReference type="PANTHER" id="PTHR42973:SF39">
    <property type="entry name" value="FAD-BINDING PCMH-TYPE DOMAIN-CONTAINING PROTEIN"/>
    <property type="match status" value="1"/>
</dbReference>
<dbReference type="Pfam" id="PF08031">
    <property type="entry name" value="BBE"/>
    <property type="match status" value="1"/>
</dbReference>
<dbReference type="AlphaFoldDB" id="A0AAD6N068"/>
<evidence type="ECO:0000256" key="1">
    <source>
        <dbReference type="ARBA" id="ARBA00001974"/>
    </source>
</evidence>
<dbReference type="InterPro" id="IPR016166">
    <property type="entry name" value="FAD-bd_PCMH"/>
</dbReference>
<dbReference type="Gene3D" id="3.40.462.20">
    <property type="match status" value="1"/>
</dbReference>
<evidence type="ECO:0000313" key="7">
    <source>
        <dbReference type="EMBL" id="KAJ5738859.1"/>
    </source>
</evidence>
<keyword evidence="4" id="KW-0274">FAD</keyword>
<dbReference type="EMBL" id="JAQJAN010000002">
    <property type="protein sequence ID" value="KAJ5738859.1"/>
    <property type="molecule type" value="Genomic_DNA"/>
</dbReference>
<comment type="cofactor">
    <cofactor evidence="1">
        <name>FAD</name>
        <dbReference type="ChEBI" id="CHEBI:57692"/>
    </cofactor>
</comment>
<dbReference type="GO" id="GO:0016491">
    <property type="term" value="F:oxidoreductase activity"/>
    <property type="evidence" value="ECO:0007669"/>
    <property type="project" value="UniProtKB-KW"/>
</dbReference>
<keyword evidence="8" id="KW-1185">Reference proteome</keyword>
<name>A0AAD6N068_9EURO</name>
<proteinExistence type="inferred from homology"/>
<dbReference type="InterPro" id="IPR012951">
    <property type="entry name" value="BBE"/>
</dbReference>
<evidence type="ECO:0000256" key="4">
    <source>
        <dbReference type="ARBA" id="ARBA00022827"/>
    </source>
</evidence>
<dbReference type="InterPro" id="IPR016169">
    <property type="entry name" value="FAD-bd_PCMH_sub2"/>
</dbReference>
<keyword evidence="5" id="KW-0560">Oxidoreductase</keyword>
<accession>A0AAD6N068</accession>
<comment type="similarity">
    <text evidence="2">Belongs to the oxygen-dependent FAD-linked oxidoreductase family.</text>
</comment>
<dbReference type="InterPro" id="IPR050416">
    <property type="entry name" value="FAD-linked_Oxidoreductase"/>
</dbReference>
<dbReference type="Proteomes" id="UP001215712">
    <property type="component" value="Unassembled WGS sequence"/>
</dbReference>
<feature type="domain" description="FAD-binding PCMH-type" evidence="6">
    <location>
        <begin position="8"/>
        <end position="178"/>
    </location>
</feature>
<dbReference type="SUPFAM" id="SSF56176">
    <property type="entry name" value="FAD-binding/transporter-associated domain-like"/>
    <property type="match status" value="1"/>
</dbReference>
<evidence type="ECO:0000259" key="6">
    <source>
        <dbReference type="PROSITE" id="PS51387"/>
    </source>
</evidence>
<dbReference type="Gene3D" id="3.30.465.10">
    <property type="match status" value="1"/>
</dbReference>
<dbReference type="InterPro" id="IPR036318">
    <property type="entry name" value="FAD-bd_PCMH-like_sf"/>
</dbReference>
<reference evidence="7" key="2">
    <citation type="submission" date="2023-01" db="EMBL/GenBank/DDBJ databases">
        <authorList>
            <person name="Petersen C."/>
        </authorList>
    </citation>
    <scope>NUCLEOTIDE SEQUENCE</scope>
    <source>
        <strain evidence="7">IBT 17514</strain>
    </source>
</reference>
<keyword evidence="3" id="KW-0285">Flavoprotein</keyword>
<dbReference type="PROSITE" id="PS51387">
    <property type="entry name" value="FAD_PCMH"/>
    <property type="match status" value="1"/>
</dbReference>
<dbReference type="Pfam" id="PF01565">
    <property type="entry name" value="FAD_binding_4"/>
    <property type="match status" value="1"/>
</dbReference>
<protein>
    <recommendedName>
        <fullName evidence="6">FAD-binding PCMH-type domain-containing protein</fullName>
    </recommendedName>
</protein>
<dbReference type="GO" id="GO:0071949">
    <property type="term" value="F:FAD binding"/>
    <property type="evidence" value="ECO:0007669"/>
    <property type="project" value="InterPro"/>
</dbReference>
<evidence type="ECO:0000256" key="3">
    <source>
        <dbReference type="ARBA" id="ARBA00022630"/>
    </source>
</evidence>
<evidence type="ECO:0000256" key="2">
    <source>
        <dbReference type="ARBA" id="ARBA00005466"/>
    </source>
</evidence>
<evidence type="ECO:0000256" key="5">
    <source>
        <dbReference type="ARBA" id="ARBA00023002"/>
    </source>
</evidence>
<dbReference type="PANTHER" id="PTHR42973">
    <property type="entry name" value="BINDING OXIDOREDUCTASE, PUTATIVE (AFU_ORTHOLOGUE AFUA_1G17690)-RELATED"/>
    <property type="match status" value="1"/>
</dbReference>
<comment type="caution">
    <text evidence="7">The sequence shown here is derived from an EMBL/GenBank/DDBJ whole genome shotgun (WGS) entry which is preliminary data.</text>
</comment>
<dbReference type="InterPro" id="IPR016167">
    <property type="entry name" value="FAD-bd_PCMH_sub1"/>
</dbReference>
<reference evidence="7" key="1">
    <citation type="journal article" date="2023" name="IMA Fungus">
        <title>Comparative genomic study of the Penicillium genus elucidates a diverse pangenome and 15 lateral gene transfer events.</title>
        <authorList>
            <person name="Petersen C."/>
            <person name="Sorensen T."/>
            <person name="Nielsen M.R."/>
            <person name="Sondergaard T.E."/>
            <person name="Sorensen J.L."/>
            <person name="Fitzpatrick D.A."/>
            <person name="Frisvad J.C."/>
            <person name="Nielsen K.L."/>
        </authorList>
    </citation>
    <scope>NUCLEOTIDE SEQUENCE</scope>
    <source>
        <strain evidence="7">IBT 17514</strain>
    </source>
</reference>
<dbReference type="Gene3D" id="3.30.43.10">
    <property type="entry name" value="Uridine Diphospho-n-acetylenolpyruvylglucosamine Reductase, domain 2"/>
    <property type="match status" value="1"/>
</dbReference>
<dbReference type="InterPro" id="IPR006094">
    <property type="entry name" value="Oxid_FAD_bind_N"/>
</dbReference>